<keyword evidence="4" id="KW-1185">Reference proteome</keyword>
<feature type="transmembrane region" description="Helical" evidence="2">
    <location>
        <begin position="509"/>
        <end position="529"/>
    </location>
</feature>
<feature type="transmembrane region" description="Helical" evidence="2">
    <location>
        <begin position="101"/>
        <end position="125"/>
    </location>
</feature>
<evidence type="ECO:0000256" key="2">
    <source>
        <dbReference type="SAM" id="Phobius"/>
    </source>
</evidence>
<evidence type="ECO:0000256" key="1">
    <source>
        <dbReference type="SAM" id="MobiDB-lite"/>
    </source>
</evidence>
<keyword evidence="2" id="KW-1133">Transmembrane helix</keyword>
<feature type="compositionally biased region" description="Low complexity" evidence="1">
    <location>
        <begin position="467"/>
        <end position="480"/>
    </location>
</feature>
<comment type="caution">
    <text evidence="3">The sequence shown here is derived from an EMBL/GenBank/DDBJ whole genome shotgun (WGS) entry which is preliminary data.</text>
</comment>
<keyword evidence="2" id="KW-0812">Transmembrane</keyword>
<protein>
    <submittedName>
        <fullName evidence="3">Uncharacterized protein</fullName>
    </submittedName>
</protein>
<evidence type="ECO:0000313" key="4">
    <source>
        <dbReference type="Proteomes" id="UP001642484"/>
    </source>
</evidence>
<feature type="transmembrane region" description="Helical" evidence="2">
    <location>
        <begin position="312"/>
        <end position="333"/>
    </location>
</feature>
<reference evidence="3 4" key="1">
    <citation type="submission" date="2024-02" db="EMBL/GenBank/DDBJ databases">
        <authorList>
            <person name="Chen Y."/>
            <person name="Shah S."/>
            <person name="Dougan E. K."/>
            <person name="Thang M."/>
            <person name="Chan C."/>
        </authorList>
    </citation>
    <scope>NUCLEOTIDE SEQUENCE [LARGE SCALE GENOMIC DNA]</scope>
</reference>
<feature type="transmembrane region" description="Helical" evidence="2">
    <location>
        <begin position="381"/>
        <end position="399"/>
    </location>
</feature>
<keyword evidence="2" id="KW-0472">Membrane</keyword>
<feature type="region of interest" description="Disordered" evidence="1">
    <location>
        <begin position="407"/>
        <end position="432"/>
    </location>
</feature>
<evidence type="ECO:0000313" key="3">
    <source>
        <dbReference type="EMBL" id="CAK9041176.1"/>
    </source>
</evidence>
<name>A0ABP0LPP5_9DINO</name>
<feature type="transmembrane region" description="Helical" evidence="2">
    <location>
        <begin position="354"/>
        <end position="375"/>
    </location>
</feature>
<accession>A0ABP0LPP5</accession>
<gene>
    <name evidence="3" type="ORF">CCMP2556_LOCUS22096</name>
</gene>
<organism evidence="3 4">
    <name type="scientific">Durusdinium trenchii</name>
    <dbReference type="NCBI Taxonomy" id="1381693"/>
    <lineage>
        <taxon>Eukaryota</taxon>
        <taxon>Sar</taxon>
        <taxon>Alveolata</taxon>
        <taxon>Dinophyceae</taxon>
        <taxon>Suessiales</taxon>
        <taxon>Symbiodiniaceae</taxon>
        <taxon>Durusdinium</taxon>
    </lineage>
</organism>
<dbReference type="EMBL" id="CAXAMN010013558">
    <property type="protein sequence ID" value="CAK9041176.1"/>
    <property type="molecule type" value="Genomic_DNA"/>
</dbReference>
<dbReference type="Proteomes" id="UP001642484">
    <property type="component" value="Unassembled WGS sequence"/>
</dbReference>
<sequence length="791" mass="87519">MVSFGLVAGAALAGVYNWASGVYSYNRDAWMTDIQVEQAHVYQEDNLAIQMQTMKREEVRDLVNSDINQINNSLLVATLILSLAGEMLFEGQIPTDCPAFVLNAYMLCLGSAVFHLSFSILFGIFASANAYQTATDLLVLNIQPKWNHHFNRMKERKARENTAFFESHSLSSMMMPPLASRMFRSWRRIPQEEKTERRVASPTYSRLSQISQTWSNTERSFDSLPCKARSRGGRWQTKSFAVEPVEDDVEAKSEFKHEYHIGHLKLWRDLHQPWRKFSSCMFKCVARGTTNLLEACGYLAVGTLYGGYADAWAFWAIQILFTVINIMVVHFLLAIFTPSNAGPRLRWIMQEHPLVLACLVASGPLWCVIAAATSWVIMDRFFIPLCYGTHFLVNVYFVSQFTSDVSSESDPEAPRSAQPAARGTASAEGEESEEVACVLEASPWDSAGELEWGSLPTQPTEASPGSACAQHAAPARPHAAPEAEESPVAQRRVHKDFLPGNMLRWGTKVVACFWASALLWAVHGAWFGMDFKNRKAAVPTWGDTPPLLEVSEMTMATPSPFWRPHALVCPRNQVFITDRYHVYELRENNTEVKRYPCSVNGTIADVAATCGRHSCWPVVLVKGVPPLVLDCSTGRSSPLLQTETRAGRIATSAQGTNGVLDTLYATMDDKMIVQYGWSVQRGAWEPLWDIEDTVGVLGMDLVDNKLLVFHQGGFVQVQDMSSGRLCSTFALDSSGAVIGGGCGNVDYSSILVLVKKGHGTALMRATLPSLKDCNAATSKSFINTAVVRASA</sequence>
<feature type="transmembrane region" description="Helical" evidence="2">
    <location>
        <begin position="70"/>
        <end position="89"/>
    </location>
</feature>
<proteinExistence type="predicted"/>
<feature type="region of interest" description="Disordered" evidence="1">
    <location>
        <begin position="450"/>
        <end position="490"/>
    </location>
</feature>